<keyword evidence="3" id="KW-1185">Reference proteome</keyword>
<dbReference type="AlphaFoldDB" id="A0A3P3DI12"/>
<dbReference type="EMBL" id="RRAZ01000015">
    <property type="protein sequence ID" value="RRH73891.1"/>
    <property type="molecule type" value="Genomic_DNA"/>
</dbReference>
<dbReference type="PROSITE" id="PS51257">
    <property type="entry name" value="PROKAR_LIPOPROTEIN"/>
    <property type="match status" value="1"/>
</dbReference>
<accession>A0A3P3DI12</accession>
<feature type="signal peptide" evidence="1">
    <location>
        <begin position="1"/>
        <end position="18"/>
    </location>
</feature>
<evidence type="ECO:0000313" key="3">
    <source>
        <dbReference type="Proteomes" id="UP000282125"/>
    </source>
</evidence>
<comment type="caution">
    <text evidence="2">The sequence shown here is derived from an EMBL/GenBank/DDBJ whole genome shotgun (WGS) entry which is preliminary data.</text>
</comment>
<proteinExistence type="predicted"/>
<dbReference type="OrthoDB" id="7426224at2"/>
<evidence type="ECO:0000313" key="2">
    <source>
        <dbReference type="EMBL" id="RRH73891.1"/>
    </source>
</evidence>
<organism evidence="2 3">
    <name type="scientific">Falsigemmobacter faecalis</name>
    <dbReference type="NCBI Taxonomy" id="2488730"/>
    <lineage>
        <taxon>Bacteria</taxon>
        <taxon>Pseudomonadati</taxon>
        <taxon>Pseudomonadota</taxon>
        <taxon>Alphaproteobacteria</taxon>
        <taxon>Rhodobacterales</taxon>
        <taxon>Paracoccaceae</taxon>
        <taxon>Falsigemmobacter</taxon>
    </lineage>
</organism>
<dbReference type="Proteomes" id="UP000282125">
    <property type="component" value="Unassembled WGS sequence"/>
</dbReference>
<dbReference type="RefSeq" id="WP_124965126.1">
    <property type="nucleotide sequence ID" value="NZ_RRAZ01000015.1"/>
</dbReference>
<reference evidence="2 3" key="1">
    <citation type="submission" date="2018-11" db="EMBL/GenBank/DDBJ databases">
        <title>Gemmobacter sp. nov., YIM 102744-1 draft genome.</title>
        <authorList>
            <person name="Li G."/>
            <person name="Jiang Y."/>
        </authorList>
    </citation>
    <scope>NUCLEOTIDE SEQUENCE [LARGE SCALE GENOMIC DNA]</scope>
    <source>
        <strain evidence="2 3">YIM 102744-1</strain>
    </source>
</reference>
<keyword evidence="1" id="KW-0732">Signal</keyword>
<name>A0A3P3DI12_9RHOB</name>
<sequence length="156" mass="16994">MRLTAFLTAFLLPGAALAACPGKMILSCDTSQTRRLEVCLSDGAFHYRYGPKGKADLALSAPLSSGPVEPWPGVGGNIWSKLIFRNGAHRYEVWTASSRLGDDPQSAGVAVLKGETPITELTCLPGRIHTPDVLFEDVMTEEGWCVTDNQKTWRRC</sequence>
<feature type="chain" id="PRO_5018070790" evidence="1">
    <location>
        <begin position="19"/>
        <end position="156"/>
    </location>
</feature>
<gene>
    <name evidence="2" type="ORF">EG244_11405</name>
</gene>
<protein>
    <submittedName>
        <fullName evidence="2">Uncharacterized protein</fullName>
    </submittedName>
</protein>
<evidence type="ECO:0000256" key="1">
    <source>
        <dbReference type="SAM" id="SignalP"/>
    </source>
</evidence>